<dbReference type="EMBL" id="BBNT01000029">
    <property type="protein sequence ID" value="GAL77107.1"/>
    <property type="molecule type" value="Genomic_DNA"/>
</dbReference>
<evidence type="ECO:0000313" key="2">
    <source>
        <dbReference type="Proteomes" id="UP000029647"/>
    </source>
</evidence>
<accession>A0A090X438</accession>
<proteinExistence type="predicted"/>
<reference evidence="1 2" key="1">
    <citation type="journal article" date="2014" name="Genome Announc.">
        <title>Draft Genome Sequences of Marine Flavobacterium Nonlabens Strains NR17, NR24, NR27, NR32, NR33, and Ara13.</title>
        <authorList>
            <person name="Nakanishi M."/>
            <person name="Meirelles P."/>
            <person name="Suzuki R."/>
            <person name="Takatani N."/>
            <person name="Mino S."/>
            <person name="Suda W."/>
            <person name="Oshima K."/>
            <person name="Hattori M."/>
            <person name="Ohkuma M."/>
            <person name="Hosokawa M."/>
            <person name="Miyashita K."/>
            <person name="Thompson F.L."/>
            <person name="Niwa A."/>
            <person name="Sawabe T."/>
            <person name="Sawabe T."/>
        </authorList>
    </citation>
    <scope>NUCLEOTIDE SEQUENCE [LARGE SCALE GENOMIC DNA]</scope>
    <source>
        <strain evidence="2">JCM19275</strain>
    </source>
</reference>
<sequence length="253" mass="30003">MNIKSRKIIGGNGKVREHIINEFNVNGLIKKTVFFEENGDIRYTVFFEYDSNENCISEKQYDSENNFVGSLEWKFDKENRQIEQIERTAENEIWDWNENQYLDENIVVYLAKDKDGIIQHKTVENKNLGVQKRYDSDGNMYAEIIEEFDKNNRIANRKTLDRKGKVTQEDIYEYIDQTEKWTLVVDGKIAKIEERILDKNGNEISYVRRDDKGNSTEYVKWTRDDFGNPIRVENGIELNKPTNISEIKIEYLK</sequence>
<gene>
    <name evidence="1" type="ORF">JCM19275_8</name>
</gene>
<protein>
    <submittedName>
        <fullName evidence="1">Uncharacterized protein</fullName>
    </submittedName>
</protein>
<dbReference type="Proteomes" id="UP000029647">
    <property type="component" value="Unassembled WGS sequence"/>
</dbReference>
<comment type="caution">
    <text evidence="1">The sequence shown here is derived from an EMBL/GenBank/DDBJ whole genome shotgun (WGS) entry which is preliminary data.</text>
</comment>
<evidence type="ECO:0000313" key="1">
    <source>
        <dbReference type="EMBL" id="GAL77107.1"/>
    </source>
</evidence>
<name>A0A090X438_NONUL</name>
<dbReference type="Gene3D" id="3.90.930.1">
    <property type="match status" value="1"/>
</dbReference>
<dbReference type="AlphaFoldDB" id="A0A090X438"/>
<organism evidence="1 2">
    <name type="scientific">Nonlabens ulvanivorans</name>
    <name type="common">Persicivirga ulvanivorans</name>
    <dbReference type="NCBI Taxonomy" id="906888"/>
    <lineage>
        <taxon>Bacteria</taxon>
        <taxon>Pseudomonadati</taxon>
        <taxon>Bacteroidota</taxon>
        <taxon>Flavobacteriia</taxon>
        <taxon>Flavobacteriales</taxon>
        <taxon>Flavobacteriaceae</taxon>
        <taxon>Nonlabens</taxon>
    </lineage>
</organism>